<dbReference type="EMBL" id="SWFS01000139">
    <property type="protein sequence ID" value="KAA8915796.1"/>
    <property type="molecule type" value="Genomic_DNA"/>
</dbReference>
<keyword evidence="4" id="KW-1185">Reference proteome</keyword>
<keyword evidence="2" id="KW-1133">Transmembrane helix</keyword>
<dbReference type="AlphaFoldDB" id="A0A642V933"/>
<feature type="transmembrane region" description="Helical" evidence="2">
    <location>
        <begin position="7"/>
        <end position="25"/>
    </location>
</feature>
<feature type="compositionally biased region" description="Basic and acidic residues" evidence="1">
    <location>
        <begin position="128"/>
        <end position="154"/>
    </location>
</feature>
<dbReference type="VEuPathDB" id="FungiDB:TRICI_002048"/>
<protein>
    <submittedName>
        <fullName evidence="3">Uncharacterized protein</fullName>
    </submittedName>
</protein>
<evidence type="ECO:0000256" key="2">
    <source>
        <dbReference type="SAM" id="Phobius"/>
    </source>
</evidence>
<dbReference type="Proteomes" id="UP000761534">
    <property type="component" value="Unassembled WGS sequence"/>
</dbReference>
<name>A0A642V933_9ASCO</name>
<organism evidence="3 4">
    <name type="scientific">Trichomonascus ciferrii</name>
    <dbReference type="NCBI Taxonomy" id="44093"/>
    <lineage>
        <taxon>Eukaryota</taxon>
        <taxon>Fungi</taxon>
        <taxon>Dikarya</taxon>
        <taxon>Ascomycota</taxon>
        <taxon>Saccharomycotina</taxon>
        <taxon>Dipodascomycetes</taxon>
        <taxon>Dipodascales</taxon>
        <taxon>Trichomonascaceae</taxon>
        <taxon>Trichomonascus</taxon>
        <taxon>Trichomonascus ciferrii complex</taxon>
    </lineage>
</organism>
<feature type="region of interest" description="Disordered" evidence="1">
    <location>
        <begin position="128"/>
        <end position="180"/>
    </location>
</feature>
<dbReference type="OrthoDB" id="4097006at2759"/>
<comment type="caution">
    <text evidence="3">The sequence shown here is derived from an EMBL/GenBank/DDBJ whole genome shotgun (WGS) entry which is preliminary data.</text>
</comment>
<feature type="region of interest" description="Disordered" evidence="1">
    <location>
        <begin position="51"/>
        <end position="104"/>
    </location>
</feature>
<proteinExistence type="predicted"/>
<gene>
    <name evidence="3" type="ORF">TRICI_002048</name>
</gene>
<accession>A0A642V933</accession>
<sequence>MALIRELVICSPLLVIGFGLLYYFGREQPRQQREPAVAEQVEALLEGEEDVVFDEEDFDEGEEEDVDDEEEVHAGMNGHQQQPEAAAGPSRRRQKVVGAKKSKSLARRDQIRAYNEFVRQRAQEEKEAQRLFEEQHKEQIESEKRERERRHAEATAKIQSRKGKERQQYQQEKQLHDSTRKKLVDEIEKTGKTRLESDLDLEIAQTLDKGYVVQQGSWLVKPSNDDLVQLAGHIGSKGRLSFEELSDYLKDM</sequence>
<feature type="compositionally biased region" description="Acidic residues" evidence="1">
    <location>
        <begin position="51"/>
        <end position="71"/>
    </location>
</feature>
<evidence type="ECO:0000313" key="4">
    <source>
        <dbReference type="Proteomes" id="UP000761534"/>
    </source>
</evidence>
<feature type="compositionally biased region" description="Basic residues" evidence="1">
    <location>
        <begin position="90"/>
        <end position="104"/>
    </location>
</feature>
<evidence type="ECO:0000256" key="1">
    <source>
        <dbReference type="SAM" id="MobiDB-lite"/>
    </source>
</evidence>
<keyword evidence="2" id="KW-0472">Membrane</keyword>
<evidence type="ECO:0000313" key="3">
    <source>
        <dbReference type="EMBL" id="KAA8915796.1"/>
    </source>
</evidence>
<reference evidence="3" key="1">
    <citation type="journal article" date="2019" name="G3 (Bethesda)">
        <title>Genome Assemblies of Two Rare Opportunistic Yeast Pathogens: Diutina rugosa (syn. Candida rugosa) and Trichomonascus ciferrii (syn. Candida ciferrii).</title>
        <authorList>
            <person name="Mixao V."/>
            <person name="Saus E."/>
            <person name="Hansen A.P."/>
            <person name="Lass-Florl C."/>
            <person name="Gabaldon T."/>
        </authorList>
    </citation>
    <scope>NUCLEOTIDE SEQUENCE</scope>
    <source>
        <strain evidence="3">CBS 4856</strain>
    </source>
</reference>
<keyword evidence="2" id="KW-0812">Transmembrane</keyword>